<dbReference type="Gene3D" id="3.10.50.40">
    <property type="match status" value="1"/>
</dbReference>
<dbReference type="GO" id="GO:0003755">
    <property type="term" value="F:peptidyl-prolyl cis-trans isomerase activity"/>
    <property type="evidence" value="ECO:0007669"/>
    <property type="project" value="InterPro"/>
</dbReference>
<name>A0A1I5FXE2_9HYPH</name>
<evidence type="ECO:0000313" key="4">
    <source>
        <dbReference type="Proteomes" id="UP000199236"/>
    </source>
</evidence>
<sequence>MKHDQLNKTLSILALAMFVLLSSAQTKQALASTIKAVVNGAVITDFDVAQRQRLEKLLSGNRKNLSRTAALNELIDDKLKLFEARSRNMTASDREIDGAVSNMAANAKLSKKRLLSIIKQSGINPETLKDWLKVQLSWRDLVAARSNSQVHVDEAEIYQLLSDQTKKDDKVKEAIRFDLTRVVFVVRSKASNGERNQRLKEAKRFRARFSSCSKDLETARTLTDVAVERVGRKSTTELPGPLEERLRDTPVNKLTAPIKVSEGYEMVAVCDKKDLGKQETLRTEIQSKLRNEQSQMLERRYLSELRSNAVIDKR</sequence>
<dbReference type="STRING" id="655353.SAMN04488056_104231"/>
<feature type="chain" id="PRO_5011572947" evidence="2">
    <location>
        <begin position="32"/>
        <end position="314"/>
    </location>
</feature>
<accession>A0A1I5FXE2</accession>
<feature type="signal peptide" evidence="2">
    <location>
        <begin position="1"/>
        <end position="31"/>
    </location>
</feature>
<dbReference type="PANTHER" id="PTHR47637">
    <property type="entry name" value="CHAPERONE SURA"/>
    <property type="match status" value="1"/>
</dbReference>
<dbReference type="InterPro" id="IPR027304">
    <property type="entry name" value="Trigger_fact/SurA_dom_sf"/>
</dbReference>
<dbReference type="PANTHER" id="PTHR47637:SF1">
    <property type="entry name" value="CHAPERONE SURA"/>
    <property type="match status" value="1"/>
</dbReference>
<dbReference type="SUPFAM" id="SSF109998">
    <property type="entry name" value="Triger factor/SurA peptide-binding domain-like"/>
    <property type="match status" value="1"/>
</dbReference>
<protein>
    <submittedName>
        <fullName evidence="3">Periplasmic chaperone for outer membrane proteins SurA</fullName>
    </submittedName>
</protein>
<dbReference type="OrthoDB" id="9791746at2"/>
<dbReference type="InterPro" id="IPR046357">
    <property type="entry name" value="PPIase_dom_sf"/>
</dbReference>
<dbReference type="InterPro" id="IPR050280">
    <property type="entry name" value="OMP_Chaperone_SurA"/>
</dbReference>
<dbReference type="Pfam" id="PF13624">
    <property type="entry name" value="SurA_N_3"/>
    <property type="match status" value="1"/>
</dbReference>
<organism evidence="3 4">
    <name type="scientific">Cohaesibacter marisflavi</name>
    <dbReference type="NCBI Taxonomy" id="655353"/>
    <lineage>
        <taxon>Bacteria</taxon>
        <taxon>Pseudomonadati</taxon>
        <taxon>Pseudomonadota</taxon>
        <taxon>Alphaproteobacteria</taxon>
        <taxon>Hyphomicrobiales</taxon>
        <taxon>Cohaesibacteraceae</taxon>
    </lineage>
</organism>
<evidence type="ECO:0000256" key="1">
    <source>
        <dbReference type="ARBA" id="ARBA00022729"/>
    </source>
</evidence>
<evidence type="ECO:0000313" key="3">
    <source>
        <dbReference type="EMBL" id="SFO27871.1"/>
    </source>
</evidence>
<dbReference type="Proteomes" id="UP000199236">
    <property type="component" value="Unassembled WGS sequence"/>
</dbReference>
<dbReference type="RefSeq" id="WP_090071750.1">
    <property type="nucleotide sequence ID" value="NZ_FOVR01000004.1"/>
</dbReference>
<keyword evidence="1 2" id="KW-0732">Signal</keyword>
<reference evidence="3 4" key="1">
    <citation type="submission" date="2016-10" db="EMBL/GenBank/DDBJ databases">
        <authorList>
            <person name="de Groot N.N."/>
        </authorList>
    </citation>
    <scope>NUCLEOTIDE SEQUENCE [LARGE SCALE GENOMIC DNA]</scope>
    <source>
        <strain evidence="3 4">CGMCC 1.9157</strain>
    </source>
</reference>
<gene>
    <name evidence="3" type="ORF">SAMN04488056_104231</name>
</gene>
<dbReference type="EMBL" id="FOVR01000004">
    <property type="protein sequence ID" value="SFO27871.1"/>
    <property type="molecule type" value="Genomic_DNA"/>
</dbReference>
<keyword evidence="4" id="KW-1185">Reference proteome</keyword>
<evidence type="ECO:0000256" key="2">
    <source>
        <dbReference type="SAM" id="SignalP"/>
    </source>
</evidence>
<proteinExistence type="predicted"/>
<dbReference type="AlphaFoldDB" id="A0A1I5FXE2"/>
<dbReference type="Gene3D" id="1.10.4030.10">
    <property type="entry name" value="Porin chaperone SurA, peptide-binding domain"/>
    <property type="match status" value="1"/>
</dbReference>